<feature type="compositionally biased region" description="Polar residues" evidence="1">
    <location>
        <begin position="52"/>
        <end position="84"/>
    </location>
</feature>
<dbReference type="EMBL" id="BAABHB010000007">
    <property type="protein sequence ID" value="GAA4410705.1"/>
    <property type="molecule type" value="Genomic_DNA"/>
</dbReference>
<proteinExistence type="predicted"/>
<dbReference type="RefSeq" id="WP_345269235.1">
    <property type="nucleotide sequence ID" value="NZ_BAABHB010000007.1"/>
</dbReference>
<gene>
    <name evidence="2" type="ORF">GCM10023187_35630</name>
</gene>
<evidence type="ECO:0000313" key="3">
    <source>
        <dbReference type="Proteomes" id="UP001500936"/>
    </source>
</evidence>
<reference evidence="3" key="1">
    <citation type="journal article" date="2019" name="Int. J. Syst. Evol. Microbiol.">
        <title>The Global Catalogue of Microorganisms (GCM) 10K type strain sequencing project: providing services to taxonomists for standard genome sequencing and annotation.</title>
        <authorList>
            <consortium name="The Broad Institute Genomics Platform"/>
            <consortium name="The Broad Institute Genome Sequencing Center for Infectious Disease"/>
            <person name="Wu L."/>
            <person name="Ma J."/>
        </authorList>
    </citation>
    <scope>NUCLEOTIDE SEQUENCE [LARGE SCALE GENOMIC DNA]</scope>
    <source>
        <strain evidence="3">JCM 17925</strain>
    </source>
</reference>
<feature type="compositionally biased region" description="Polar residues" evidence="1">
    <location>
        <begin position="1"/>
        <end position="34"/>
    </location>
</feature>
<organism evidence="2 3">
    <name type="scientific">Nibrella viscosa</name>
    <dbReference type="NCBI Taxonomy" id="1084524"/>
    <lineage>
        <taxon>Bacteria</taxon>
        <taxon>Pseudomonadati</taxon>
        <taxon>Bacteroidota</taxon>
        <taxon>Cytophagia</taxon>
        <taxon>Cytophagales</taxon>
        <taxon>Spirosomataceae</taxon>
        <taxon>Nibrella</taxon>
    </lineage>
</organism>
<comment type="caution">
    <text evidence="2">The sequence shown here is derived from an EMBL/GenBank/DDBJ whole genome shotgun (WGS) entry which is preliminary data.</text>
</comment>
<sequence>MTQANEAPAGSSQTQAGLNTASPSGAGGVSTSRVTVAEQGRQPGSATDLGKKNQQPGSTGGTINRSTQNKTGQGSARNSNGGQR</sequence>
<feature type="region of interest" description="Disordered" evidence="1">
    <location>
        <begin position="1"/>
        <end position="84"/>
    </location>
</feature>
<accession>A0ABP8KNB5</accession>
<protein>
    <submittedName>
        <fullName evidence="2">Uncharacterized protein</fullName>
    </submittedName>
</protein>
<keyword evidence="3" id="KW-1185">Reference proteome</keyword>
<name>A0ABP8KNB5_9BACT</name>
<dbReference type="Proteomes" id="UP001500936">
    <property type="component" value="Unassembled WGS sequence"/>
</dbReference>
<evidence type="ECO:0000313" key="2">
    <source>
        <dbReference type="EMBL" id="GAA4410705.1"/>
    </source>
</evidence>
<evidence type="ECO:0000256" key="1">
    <source>
        <dbReference type="SAM" id="MobiDB-lite"/>
    </source>
</evidence>